<sequence length="69" mass="7227">MITQNTFLPGPYAAHGLAGALKDHIGFQGAPDAAQAFKSMLEQQVFALGIHVGALPGRDELGQPTLFPP</sequence>
<dbReference type="AlphaFoldDB" id="A0A3M9N1C0"/>
<proteinExistence type="predicted"/>
<evidence type="ECO:0000313" key="1">
    <source>
        <dbReference type="EMBL" id="RNI31570.1"/>
    </source>
</evidence>
<gene>
    <name evidence="1" type="ORF">EFB08_03370</name>
</gene>
<organism evidence="1 2">
    <name type="scientific">Rufibacter latericius</name>
    <dbReference type="NCBI Taxonomy" id="2487040"/>
    <lineage>
        <taxon>Bacteria</taxon>
        <taxon>Pseudomonadati</taxon>
        <taxon>Bacteroidota</taxon>
        <taxon>Cytophagia</taxon>
        <taxon>Cytophagales</taxon>
        <taxon>Hymenobacteraceae</taxon>
        <taxon>Rufibacter</taxon>
    </lineage>
</organism>
<accession>A0A3M9N1C0</accession>
<evidence type="ECO:0000313" key="2">
    <source>
        <dbReference type="Proteomes" id="UP000272117"/>
    </source>
</evidence>
<comment type="caution">
    <text evidence="1">The sequence shown here is derived from an EMBL/GenBank/DDBJ whole genome shotgun (WGS) entry which is preliminary data.</text>
</comment>
<reference evidence="1 2" key="1">
    <citation type="submission" date="2018-11" db="EMBL/GenBank/DDBJ databases">
        <title>Rufibacter latericius sp. nov., isolated from water in Baiyang Lake.</title>
        <authorList>
            <person name="Yang Y."/>
        </authorList>
    </citation>
    <scope>NUCLEOTIDE SEQUENCE [LARGE SCALE GENOMIC DNA]</scope>
    <source>
        <strain evidence="1 2">R-22-1c-1</strain>
    </source>
</reference>
<keyword evidence="2" id="KW-1185">Reference proteome</keyword>
<protein>
    <submittedName>
        <fullName evidence="1">Uncharacterized protein</fullName>
    </submittedName>
</protein>
<dbReference type="Proteomes" id="UP000272117">
    <property type="component" value="Unassembled WGS sequence"/>
</dbReference>
<dbReference type="EMBL" id="RJJD01000001">
    <property type="protein sequence ID" value="RNI31570.1"/>
    <property type="molecule type" value="Genomic_DNA"/>
</dbReference>
<name>A0A3M9N1C0_9BACT</name>